<dbReference type="GO" id="GO:0016787">
    <property type="term" value="F:hydrolase activity"/>
    <property type="evidence" value="ECO:0007669"/>
    <property type="project" value="UniProtKB-KW"/>
</dbReference>
<feature type="domain" description="Dienelactone hydrolase" evidence="2">
    <location>
        <begin position="26"/>
        <end position="273"/>
    </location>
</feature>
<evidence type="ECO:0000313" key="3">
    <source>
        <dbReference type="EMBL" id="KAF2667175.1"/>
    </source>
</evidence>
<keyword evidence="3" id="KW-0378">Hydrolase</keyword>
<accession>A0A6A6U4H9</accession>
<organism evidence="3 4">
    <name type="scientific">Microthyrium microscopicum</name>
    <dbReference type="NCBI Taxonomy" id="703497"/>
    <lineage>
        <taxon>Eukaryota</taxon>
        <taxon>Fungi</taxon>
        <taxon>Dikarya</taxon>
        <taxon>Ascomycota</taxon>
        <taxon>Pezizomycotina</taxon>
        <taxon>Dothideomycetes</taxon>
        <taxon>Dothideomycetes incertae sedis</taxon>
        <taxon>Microthyriales</taxon>
        <taxon>Microthyriaceae</taxon>
        <taxon>Microthyrium</taxon>
    </lineage>
</organism>
<dbReference type="Gene3D" id="3.40.50.1820">
    <property type="entry name" value="alpha/beta hydrolase"/>
    <property type="match status" value="1"/>
</dbReference>
<dbReference type="InterPro" id="IPR002925">
    <property type="entry name" value="Dienelactn_hydro"/>
</dbReference>
<keyword evidence="4" id="KW-1185">Reference proteome</keyword>
<proteinExistence type="predicted"/>
<sequence length="275" mass="30087">MSCPECFSGHKHTSDPQGREEKIHGLDTYIAEPKDGKDAKGIIIIIPDAFGWQFVNNRILADHYAAAGDFLVYLPDFMEGSAAPEWLLVYVESVADTSSLSAWLTKPYAIAMLLYGAGPFMVRNRFGISYPTVQTFFQKISENEGSKLPVGAAGFCWGGRHAIYLSHGEKSSSGKPLVNASFTGHPSNCSFPAELQPVKQPLSIALGDLDINLGPKQVKVIEDTFKTLENVDTEIIMYPGAGHGFCIRADPGREVIKQAEAAEKQAIDFFKKHFA</sequence>
<evidence type="ECO:0000259" key="2">
    <source>
        <dbReference type="Pfam" id="PF01738"/>
    </source>
</evidence>
<dbReference type="SUPFAM" id="SSF53474">
    <property type="entry name" value="alpha/beta-Hydrolases"/>
    <property type="match status" value="1"/>
</dbReference>
<dbReference type="EMBL" id="MU004238">
    <property type="protein sequence ID" value="KAF2667175.1"/>
    <property type="molecule type" value="Genomic_DNA"/>
</dbReference>
<dbReference type="PANTHER" id="PTHR17630:SF105">
    <property type="entry name" value="DIENELACTONE HYDROLASE FAMILY PROTEIN (AFU_ORTHOLOGUE AFUA_4G08790)"/>
    <property type="match status" value="1"/>
</dbReference>
<gene>
    <name evidence="3" type="ORF">BT63DRAFT_458139</name>
</gene>
<protein>
    <submittedName>
        <fullName evidence="3">Alpha/beta-hydrolase</fullName>
    </submittedName>
</protein>
<evidence type="ECO:0000256" key="1">
    <source>
        <dbReference type="SAM" id="MobiDB-lite"/>
    </source>
</evidence>
<feature type="region of interest" description="Disordered" evidence="1">
    <location>
        <begin position="1"/>
        <end position="20"/>
    </location>
</feature>
<name>A0A6A6U4H9_9PEZI</name>
<dbReference type="PANTHER" id="PTHR17630">
    <property type="entry name" value="DIENELACTONE HYDROLASE"/>
    <property type="match status" value="1"/>
</dbReference>
<reference evidence="3" key="1">
    <citation type="journal article" date="2020" name="Stud. Mycol.">
        <title>101 Dothideomycetes genomes: a test case for predicting lifestyles and emergence of pathogens.</title>
        <authorList>
            <person name="Haridas S."/>
            <person name="Albert R."/>
            <person name="Binder M."/>
            <person name="Bloem J."/>
            <person name="Labutti K."/>
            <person name="Salamov A."/>
            <person name="Andreopoulos B."/>
            <person name="Baker S."/>
            <person name="Barry K."/>
            <person name="Bills G."/>
            <person name="Bluhm B."/>
            <person name="Cannon C."/>
            <person name="Castanera R."/>
            <person name="Culley D."/>
            <person name="Daum C."/>
            <person name="Ezra D."/>
            <person name="Gonzalez J."/>
            <person name="Henrissat B."/>
            <person name="Kuo A."/>
            <person name="Liang C."/>
            <person name="Lipzen A."/>
            <person name="Lutzoni F."/>
            <person name="Magnuson J."/>
            <person name="Mondo S."/>
            <person name="Nolan M."/>
            <person name="Ohm R."/>
            <person name="Pangilinan J."/>
            <person name="Park H.-J."/>
            <person name="Ramirez L."/>
            <person name="Alfaro M."/>
            <person name="Sun H."/>
            <person name="Tritt A."/>
            <person name="Yoshinaga Y."/>
            <person name="Zwiers L.-H."/>
            <person name="Turgeon B."/>
            <person name="Goodwin S."/>
            <person name="Spatafora J."/>
            <person name="Crous P."/>
            <person name="Grigoriev I."/>
        </authorList>
    </citation>
    <scope>NUCLEOTIDE SEQUENCE</scope>
    <source>
        <strain evidence="3">CBS 115976</strain>
    </source>
</reference>
<dbReference type="InterPro" id="IPR029058">
    <property type="entry name" value="AB_hydrolase_fold"/>
</dbReference>
<dbReference type="OrthoDB" id="17560at2759"/>
<dbReference type="Proteomes" id="UP000799302">
    <property type="component" value="Unassembled WGS sequence"/>
</dbReference>
<dbReference type="AlphaFoldDB" id="A0A6A6U4H9"/>
<evidence type="ECO:0000313" key="4">
    <source>
        <dbReference type="Proteomes" id="UP000799302"/>
    </source>
</evidence>
<dbReference type="Pfam" id="PF01738">
    <property type="entry name" value="DLH"/>
    <property type="match status" value="1"/>
</dbReference>